<feature type="non-terminal residue" evidence="1">
    <location>
        <position position="1"/>
    </location>
</feature>
<dbReference type="GO" id="GO:0006508">
    <property type="term" value="P:proteolysis"/>
    <property type="evidence" value="ECO:0007669"/>
    <property type="project" value="UniProtKB-KW"/>
</dbReference>
<dbReference type="Gene3D" id="3.30.230.10">
    <property type="match status" value="1"/>
</dbReference>
<proteinExistence type="predicted"/>
<dbReference type="EMBL" id="ANJX01000220">
    <property type="protein sequence ID" value="EPC54177.1"/>
    <property type="molecule type" value="Genomic_DNA"/>
</dbReference>
<keyword evidence="1" id="KW-0645">Protease</keyword>
<evidence type="ECO:0000313" key="1">
    <source>
        <dbReference type="EMBL" id="EPC54177.1"/>
    </source>
</evidence>
<dbReference type="InterPro" id="IPR014721">
    <property type="entry name" value="Ribsml_uS5_D2-typ_fold_subgr"/>
</dbReference>
<evidence type="ECO:0000313" key="2">
    <source>
        <dbReference type="Proteomes" id="UP000014249"/>
    </source>
</evidence>
<name>A0A8E0IKS6_LACPA</name>
<gene>
    <name evidence="1" type="ORF">Lpp77_07778</name>
</gene>
<protein>
    <submittedName>
        <fullName evidence="1">Lon-like protease</fullName>
    </submittedName>
</protein>
<sequence length="46" mass="5314">YDPNYVNNYAEAVETAKQIKTKMKIVPVKTLQDVIRYMETYAKSAS</sequence>
<comment type="caution">
    <text evidence="1">The sequence shown here is derived from an EMBL/GenBank/DDBJ whole genome shotgun (WGS) entry which is preliminary data.</text>
</comment>
<reference evidence="1 2" key="1">
    <citation type="journal article" date="2013" name="PLoS ONE">
        <title>Lactobacillus paracasei comparative genomics: towards species pan-genome definition and exploitation of diversity.</title>
        <authorList>
            <person name="Smokvina T."/>
            <person name="Wels M."/>
            <person name="Polka J."/>
            <person name="Chervaux C."/>
            <person name="Brisse S."/>
            <person name="Boekhorst J."/>
            <person name="van Hylckama Vlieg J.E."/>
            <person name="Siezen R.J."/>
        </authorList>
    </citation>
    <scope>NUCLEOTIDE SEQUENCE [LARGE SCALE GENOMIC DNA]</scope>
    <source>
        <strain evidence="1 2">CNCM I-4270</strain>
    </source>
</reference>
<keyword evidence="1" id="KW-0378">Hydrolase</keyword>
<accession>A0A8E0IKS6</accession>
<organism evidence="1 2">
    <name type="scientific">Lacticaseibacillus paracasei subsp. paracasei CNCM I-4270</name>
    <dbReference type="NCBI Taxonomy" id="1256202"/>
    <lineage>
        <taxon>Bacteria</taxon>
        <taxon>Bacillati</taxon>
        <taxon>Bacillota</taxon>
        <taxon>Bacilli</taxon>
        <taxon>Lactobacillales</taxon>
        <taxon>Lactobacillaceae</taxon>
        <taxon>Lacticaseibacillus</taxon>
    </lineage>
</organism>
<dbReference type="Proteomes" id="UP000014249">
    <property type="component" value="Unassembled WGS sequence"/>
</dbReference>
<dbReference type="GO" id="GO:0008233">
    <property type="term" value="F:peptidase activity"/>
    <property type="evidence" value="ECO:0007669"/>
    <property type="project" value="UniProtKB-KW"/>
</dbReference>
<dbReference type="AlphaFoldDB" id="A0A8E0IKS6"/>